<dbReference type="PROSITE" id="PS51257">
    <property type="entry name" value="PROKAR_LIPOPROTEIN"/>
    <property type="match status" value="1"/>
</dbReference>
<proteinExistence type="predicted"/>
<dbReference type="EMBL" id="ML170191">
    <property type="protein sequence ID" value="TDL20044.1"/>
    <property type="molecule type" value="Genomic_DNA"/>
</dbReference>
<keyword evidence="3" id="KW-1185">Reference proteome</keyword>
<keyword evidence="1" id="KW-0812">Transmembrane</keyword>
<keyword evidence="1" id="KW-1133">Transmembrane helix</keyword>
<feature type="transmembrane region" description="Helical" evidence="1">
    <location>
        <begin position="93"/>
        <end position="113"/>
    </location>
</feature>
<protein>
    <submittedName>
        <fullName evidence="2">Uncharacterized protein</fullName>
    </submittedName>
</protein>
<dbReference type="AlphaFoldDB" id="A0A4Y7PXC1"/>
<keyword evidence="1" id="KW-0472">Membrane</keyword>
<evidence type="ECO:0000256" key="1">
    <source>
        <dbReference type="SAM" id="Phobius"/>
    </source>
</evidence>
<organism evidence="2 3">
    <name type="scientific">Rickenella mellea</name>
    <dbReference type="NCBI Taxonomy" id="50990"/>
    <lineage>
        <taxon>Eukaryota</taxon>
        <taxon>Fungi</taxon>
        <taxon>Dikarya</taxon>
        <taxon>Basidiomycota</taxon>
        <taxon>Agaricomycotina</taxon>
        <taxon>Agaricomycetes</taxon>
        <taxon>Hymenochaetales</taxon>
        <taxon>Rickenellaceae</taxon>
        <taxon>Rickenella</taxon>
    </lineage>
</organism>
<evidence type="ECO:0000313" key="2">
    <source>
        <dbReference type="EMBL" id="TDL20044.1"/>
    </source>
</evidence>
<name>A0A4Y7PXC1_9AGAM</name>
<dbReference type="Proteomes" id="UP000294933">
    <property type="component" value="Unassembled WGS sequence"/>
</dbReference>
<feature type="transmembrane region" description="Helical" evidence="1">
    <location>
        <begin position="148"/>
        <end position="170"/>
    </location>
</feature>
<gene>
    <name evidence="2" type="ORF">BD410DRAFT_791421</name>
</gene>
<accession>A0A4Y7PXC1</accession>
<sequence length="229" mass="25033">MVRSMKFCCCLPVRLGVFVLSLLTAACAGVVAAGLIYVLIKDEDRIRAALTKAQWIAVIVLAAISSLITLFAIGGFIGSLVRSRRLVSGYSTVLNLHLGFSIGAGIFYIITIFRENKEEFIKRCINGSTDKNVIDICNKATTAKFVSLGFLVVSWLIELYCCIIVARYVIQLEEEADDKYRHLHTRSAPSAGGFQYSHARNESQMALNAPPLGGYPYTDAAHSHGHTAV</sequence>
<reference evidence="2 3" key="1">
    <citation type="submission" date="2018-06" db="EMBL/GenBank/DDBJ databases">
        <title>A transcriptomic atlas of mushroom development highlights an independent origin of complex multicellularity.</title>
        <authorList>
            <consortium name="DOE Joint Genome Institute"/>
            <person name="Krizsan K."/>
            <person name="Almasi E."/>
            <person name="Merenyi Z."/>
            <person name="Sahu N."/>
            <person name="Viragh M."/>
            <person name="Koszo T."/>
            <person name="Mondo S."/>
            <person name="Kiss B."/>
            <person name="Balint B."/>
            <person name="Kues U."/>
            <person name="Barry K."/>
            <person name="Hegedus J.C."/>
            <person name="Henrissat B."/>
            <person name="Johnson J."/>
            <person name="Lipzen A."/>
            <person name="Ohm R."/>
            <person name="Nagy I."/>
            <person name="Pangilinan J."/>
            <person name="Yan J."/>
            <person name="Xiong Y."/>
            <person name="Grigoriev I.V."/>
            <person name="Hibbett D.S."/>
            <person name="Nagy L.G."/>
        </authorList>
    </citation>
    <scope>NUCLEOTIDE SEQUENCE [LARGE SCALE GENOMIC DNA]</scope>
    <source>
        <strain evidence="2 3">SZMC22713</strain>
    </source>
</reference>
<feature type="transmembrane region" description="Helical" evidence="1">
    <location>
        <begin position="56"/>
        <end position="81"/>
    </location>
</feature>
<dbReference type="STRING" id="50990.A0A4Y7PXC1"/>
<evidence type="ECO:0000313" key="3">
    <source>
        <dbReference type="Proteomes" id="UP000294933"/>
    </source>
</evidence>
<dbReference type="OrthoDB" id="3239304at2759"/>
<dbReference type="VEuPathDB" id="FungiDB:BD410DRAFT_791421"/>